<name>A0A4Q9FPM2_9FLAO</name>
<dbReference type="InterPro" id="IPR036737">
    <property type="entry name" value="OmpA-like_sf"/>
</dbReference>
<organism evidence="7 8">
    <name type="scientific">Hyunsoonleella pacifica</name>
    <dbReference type="NCBI Taxonomy" id="1080224"/>
    <lineage>
        <taxon>Bacteria</taxon>
        <taxon>Pseudomonadati</taxon>
        <taxon>Bacteroidota</taxon>
        <taxon>Flavobacteriia</taxon>
        <taxon>Flavobacteriales</taxon>
        <taxon>Flavobacteriaceae</taxon>
    </lineage>
</organism>
<evidence type="ECO:0000313" key="7">
    <source>
        <dbReference type="EMBL" id="TBN16669.1"/>
    </source>
</evidence>
<accession>A0A4Q9FPM2</accession>
<keyword evidence="3" id="KW-0998">Cell outer membrane</keyword>
<dbReference type="PRINTS" id="PR01021">
    <property type="entry name" value="OMPADOMAIN"/>
</dbReference>
<reference evidence="7 8" key="1">
    <citation type="journal article" date="2015" name="Int. J. Syst. Evol. Microbiol.">
        <title>Hyunsoonleella pacifica sp. nov., isolated from seawater of South Pacific Gyre.</title>
        <authorList>
            <person name="Gao X."/>
            <person name="Zhang Z."/>
            <person name="Dai X."/>
            <person name="Zhang X.H."/>
        </authorList>
    </citation>
    <scope>NUCLEOTIDE SEQUENCE [LARGE SCALE GENOMIC DNA]</scope>
    <source>
        <strain evidence="7 8">SW033</strain>
    </source>
</reference>
<dbReference type="CDD" id="cd07185">
    <property type="entry name" value="OmpA_C-like"/>
    <property type="match status" value="2"/>
</dbReference>
<dbReference type="Proteomes" id="UP000292372">
    <property type="component" value="Unassembled WGS sequence"/>
</dbReference>
<evidence type="ECO:0000256" key="2">
    <source>
        <dbReference type="ARBA" id="ARBA00023136"/>
    </source>
</evidence>
<feature type="domain" description="OmpA-like" evidence="6">
    <location>
        <begin position="16"/>
        <end position="136"/>
    </location>
</feature>
<evidence type="ECO:0000256" key="5">
    <source>
        <dbReference type="SAM" id="SignalP"/>
    </source>
</evidence>
<proteinExistence type="predicted"/>
<comment type="caution">
    <text evidence="7">The sequence shown here is derived from an EMBL/GenBank/DDBJ whole genome shotgun (WGS) entry which is preliminary data.</text>
</comment>
<dbReference type="InterPro" id="IPR050330">
    <property type="entry name" value="Bact_OuterMem_StrucFunc"/>
</dbReference>
<dbReference type="EMBL" id="SIRS01000003">
    <property type="protein sequence ID" value="TBN16669.1"/>
    <property type="molecule type" value="Genomic_DNA"/>
</dbReference>
<dbReference type="AlphaFoldDB" id="A0A4Q9FPM2"/>
<feature type="signal peptide" evidence="5">
    <location>
        <begin position="1"/>
        <end position="19"/>
    </location>
</feature>
<dbReference type="GO" id="GO:0009279">
    <property type="term" value="C:cell outer membrane"/>
    <property type="evidence" value="ECO:0007669"/>
    <property type="project" value="UniProtKB-SubCell"/>
</dbReference>
<dbReference type="Gene3D" id="3.30.1330.60">
    <property type="entry name" value="OmpA-like domain"/>
    <property type="match status" value="2"/>
</dbReference>
<comment type="subcellular location">
    <subcellularLocation>
        <location evidence="1">Cell outer membrane</location>
    </subcellularLocation>
</comment>
<keyword evidence="2 4" id="KW-0472">Membrane</keyword>
<dbReference type="PANTHER" id="PTHR30329">
    <property type="entry name" value="STATOR ELEMENT OF FLAGELLAR MOTOR COMPLEX"/>
    <property type="match status" value="1"/>
</dbReference>
<evidence type="ECO:0000256" key="3">
    <source>
        <dbReference type="ARBA" id="ARBA00023237"/>
    </source>
</evidence>
<dbReference type="OrthoDB" id="9782229at2"/>
<protein>
    <submittedName>
        <fullName evidence="7">OmpA family protein</fullName>
    </submittedName>
</protein>
<dbReference type="InterPro" id="IPR006665">
    <property type="entry name" value="OmpA-like"/>
</dbReference>
<evidence type="ECO:0000256" key="4">
    <source>
        <dbReference type="PROSITE-ProRule" id="PRU00473"/>
    </source>
</evidence>
<dbReference type="InterPro" id="IPR006664">
    <property type="entry name" value="OMP_bac"/>
</dbReference>
<gene>
    <name evidence="7" type="ORF">EYD46_08520</name>
</gene>
<evidence type="ECO:0000313" key="8">
    <source>
        <dbReference type="Proteomes" id="UP000292372"/>
    </source>
</evidence>
<evidence type="ECO:0000259" key="6">
    <source>
        <dbReference type="PROSITE" id="PS51123"/>
    </source>
</evidence>
<keyword evidence="5" id="KW-0732">Signal</keyword>
<evidence type="ECO:0000256" key="1">
    <source>
        <dbReference type="ARBA" id="ARBA00004442"/>
    </source>
</evidence>
<dbReference type="Pfam" id="PF00691">
    <property type="entry name" value="OmpA"/>
    <property type="match status" value="2"/>
</dbReference>
<feature type="chain" id="PRO_5020931368" evidence="5">
    <location>
        <begin position="20"/>
        <end position="284"/>
    </location>
</feature>
<dbReference type="SUPFAM" id="SSF103088">
    <property type="entry name" value="OmpA-like"/>
    <property type="match status" value="2"/>
</dbReference>
<feature type="domain" description="OmpA-like" evidence="6">
    <location>
        <begin position="163"/>
        <end position="280"/>
    </location>
</feature>
<dbReference type="PROSITE" id="PS51123">
    <property type="entry name" value="OMPA_2"/>
    <property type="match status" value="2"/>
</dbReference>
<dbReference type="PANTHER" id="PTHR30329:SF21">
    <property type="entry name" value="LIPOPROTEIN YIAD-RELATED"/>
    <property type="match status" value="1"/>
</dbReference>
<sequence length="284" mass="32838">MHRPLVIILLCFQMSVVFSQTQYTHDVYFNTDEFVVPKTEENRLLLFISKLQDIEIETITIYGFCDDVGANSYNMVLSQQRADAIKTIFANNEISESLIRNVDGKGEILLKIVNEKDILKIRGLNRKVEIIVTEKVKEPEVKVEEIIVEDPTVTEQIKGNLEIGDKIIFKDILFKTGYSTVVSKSKKTLEDIAKALVERDDIYFTIQGHVCCTQYTRDAVDKRTKKRNLSVARAKYVYDYFVKKGVDKRRMRYIGMRRKFPLGGDPEFDRRVEIVITYVGNNAK</sequence>
<keyword evidence="8" id="KW-1185">Reference proteome</keyword>
<dbReference type="RefSeq" id="WP_130936650.1">
    <property type="nucleotide sequence ID" value="NZ_BMEE01000002.1"/>
</dbReference>